<reference evidence="1" key="1">
    <citation type="submission" date="2016-11" db="EMBL/GenBank/DDBJ databases">
        <authorList>
            <person name="Jaros S."/>
            <person name="Januszkiewicz K."/>
            <person name="Wedrychowicz H."/>
        </authorList>
    </citation>
    <scope>NUCLEOTIDE SEQUENCE [LARGE SCALE GENOMIC DNA]</scope>
    <source>
        <strain evidence="1">Y48</strain>
    </source>
</reference>
<name>A0A1J0VRB7_9NOCA</name>
<proteinExistence type="predicted"/>
<protein>
    <recommendedName>
        <fullName evidence="3">HEAT repeat domain-containing protein</fullName>
    </recommendedName>
</protein>
<organism evidence="1 2">
    <name type="scientific">Nocardia mangyaensis</name>
    <dbReference type="NCBI Taxonomy" id="2213200"/>
    <lineage>
        <taxon>Bacteria</taxon>
        <taxon>Bacillati</taxon>
        <taxon>Actinomycetota</taxon>
        <taxon>Actinomycetes</taxon>
        <taxon>Mycobacteriales</taxon>
        <taxon>Nocardiaceae</taxon>
        <taxon>Nocardia</taxon>
    </lineage>
</organism>
<evidence type="ECO:0008006" key="3">
    <source>
        <dbReference type="Google" id="ProtNLM"/>
    </source>
</evidence>
<dbReference type="SUPFAM" id="SSF48371">
    <property type="entry name" value="ARM repeat"/>
    <property type="match status" value="1"/>
</dbReference>
<evidence type="ECO:0000313" key="2">
    <source>
        <dbReference type="Proteomes" id="UP000183810"/>
    </source>
</evidence>
<keyword evidence="2" id="KW-1185">Reference proteome</keyword>
<evidence type="ECO:0000313" key="1">
    <source>
        <dbReference type="EMBL" id="APE34573.1"/>
    </source>
</evidence>
<gene>
    <name evidence="1" type="ORF">BOX37_12095</name>
</gene>
<sequence length="1079" mass="116933">MRKLALTARRLAGTPELDRLLAEVAEDGRYGRHTAIHLAIVGGAPGYPLSHLDSPDPETAGWALTASIRLGAEPTVVLDRIPGASQRTRSNVYRALGSRPHAELADALLPLVRARFGDTEAARVLPSCSAAVVTERLPELAYALPSWAALCRRHIGVVVEFVEDRSTTASRAEWRELWSALTAHPIAAAEFDADRLLALAAHAVDHVSICALNPVVGALARHDPRAVSRLILHPSGHGRSLAGPALWRALRSLPDDELRELYLTLRTPARRRFLRVFPPSRRAAMAAADLARPGIAPAAVDLGVLDELPGPTRSALARDLLARPGGADVPEVADRLCARLPWPEAKPVLAVAIRRPTADQRALAYPLLVIAAVAGRDPLVITDLLGMLTRLRNEQDPVRSEALRAVTTIPMSLLRAEHLPALEQLTTDALEARDRSWTTTDAVGTLARTLLLRGSRSDEPAFTETALRMMTRHAELSTTSSLYGLHRDLPRGAEHRIFAALSPRLTADAQRDRWELCLSLAEGLERRAYGIPGLQRLLVRACGSSSDSTIRRAVRLALDPPALRDAHLDELLAGDRSLITLAPVQALIGTRRTDLLDTLLNTRTPGRFLAKKVVFVPMFVGGFHRWSPHHVDRYGQLLDDYARGPRTRPFERAAAVRQLGRLPGSFDRLARFVDNSELVVTEAALTALGGSDEPERAIAVLSEHVGDDRARVAVSGIARCARSVPPDRLSTVLAALLDSRKITAVKEGIRLLAALHAPDAVPIIGELATRTDAHRDIRRAAVFATRYLLDHDEAWNRLGAAAADPEVASAILDIGPDLLPIPQRQRFAAFVRDLAAQPDPRLARPALDALARWRRWAAPGTDEVIVDQLTDLAAIGLWRSALSALLSGVEAGADLAALLLSVDRLRADEFGAADRDQPAWQRLSILLVRLAATVRDHDEALPCAAPVVALLADDPLRHDQVIDLTLATVRWHDPADAVAAFDRVAPYATGALVTRPAHQLTQRLSRHLDTAASDALHATATELTARPTASTALAALALVDHGGRTFGWTPAWTDLLISLRAHPDVDVRRSAHAVFTTAE</sequence>
<accession>A0A1J0VRB7</accession>
<dbReference type="AlphaFoldDB" id="A0A1J0VRB7"/>
<dbReference type="EMBL" id="CP018082">
    <property type="protein sequence ID" value="APE34573.1"/>
    <property type="molecule type" value="Genomic_DNA"/>
</dbReference>
<dbReference type="KEGG" id="nsl:BOX37_12095"/>
<dbReference type="InterPro" id="IPR016024">
    <property type="entry name" value="ARM-type_fold"/>
</dbReference>
<dbReference type="Proteomes" id="UP000183810">
    <property type="component" value="Chromosome"/>
</dbReference>